<keyword evidence="2" id="KW-1185">Reference proteome</keyword>
<proteinExistence type="predicted"/>
<dbReference type="OrthoDB" id="10409412at2759"/>
<evidence type="ECO:0000313" key="2">
    <source>
        <dbReference type="Proteomes" id="UP000030641"/>
    </source>
</evidence>
<accession>A0A074Y250</accession>
<dbReference type="Proteomes" id="UP000030641">
    <property type="component" value="Unassembled WGS sequence"/>
</dbReference>
<dbReference type="EMBL" id="KL584775">
    <property type="protein sequence ID" value="KEQ91785.1"/>
    <property type="molecule type" value="Genomic_DNA"/>
</dbReference>
<evidence type="ECO:0000313" key="1">
    <source>
        <dbReference type="EMBL" id="KEQ91785.1"/>
    </source>
</evidence>
<dbReference type="GeneID" id="25367483"/>
<dbReference type="RefSeq" id="XP_013340246.1">
    <property type="nucleotide sequence ID" value="XM_013484792.1"/>
</dbReference>
<dbReference type="HOGENOM" id="CLU_2412906_0_0_1"/>
<dbReference type="InParanoid" id="A0A074Y250"/>
<name>A0A074Y250_AURSE</name>
<protein>
    <submittedName>
        <fullName evidence="1">Uncharacterized protein</fullName>
    </submittedName>
</protein>
<organism evidence="1 2">
    <name type="scientific">Aureobasidium subglaciale (strain EXF-2481)</name>
    <name type="common">Aureobasidium pullulans var. subglaciale</name>
    <dbReference type="NCBI Taxonomy" id="1043005"/>
    <lineage>
        <taxon>Eukaryota</taxon>
        <taxon>Fungi</taxon>
        <taxon>Dikarya</taxon>
        <taxon>Ascomycota</taxon>
        <taxon>Pezizomycotina</taxon>
        <taxon>Dothideomycetes</taxon>
        <taxon>Dothideomycetidae</taxon>
        <taxon>Dothideales</taxon>
        <taxon>Saccotheciaceae</taxon>
        <taxon>Aureobasidium</taxon>
    </lineage>
</organism>
<sequence>MLGRMITQRDNNGDEMNRFSTLSPLPQLAVVAAIPHHAKEIFSSMTWEKGKSSPPNSINFLPIPSFTHLSQITSHNLNNIPQQQVHTQHHSP</sequence>
<gene>
    <name evidence="1" type="ORF">AUEXF2481DRAFT_43718</name>
</gene>
<reference evidence="1 2" key="1">
    <citation type="journal article" date="2014" name="BMC Genomics">
        <title>Genome sequencing of four Aureobasidium pullulans varieties: biotechnological potential, stress tolerance, and description of new species.</title>
        <authorList>
            <person name="Gostin Ar C."/>
            <person name="Ohm R.A."/>
            <person name="Kogej T."/>
            <person name="Sonjak S."/>
            <person name="Turk M."/>
            <person name="Zajc J."/>
            <person name="Zalar P."/>
            <person name="Grube M."/>
            <person name="Sun H."/>
            <person name="Han J."/>
            <person name="Sharma A."/>
            <person name="Chiniquy J."/>
            <person name="Ngan C.Y."/>
            <person name="Lipzen A."/>
            <person name="Barry K."/>
            <person name="Grigoriev I.V."/>
            <person name="Gunde-Cimerman N."/>
        </authorList>
    </citation>
    <scope>NUCLEOTIDE SEQUENCE [LARGE SCALE GENOMIC DNA]</scope>
    <source>
        <strain evidence="1 2">EXF-2481</strain>
    </source>
</reference>
<dbReference type="AlphaFoldDB" id="A0A074Y250"/>